<evidence type="ECO:0000313" key="8">
    <source>
        <dbReference type="EMBL" id="HJC12005.1"/>
    </source>
</evidence>
<evidence type="ECO:0000313" key="9">
    <source>
        <dbReference type="Proteomes" id="UP000823893"/>
    </source>
</evidence>
<dbReference type="NCBIfam" id="TIGR00797">
    <property type="entry name" value="matE"/>
    <property type="match status" value="1"/>
</dbReference>
<proteinExistence type="predicted"/>
<dbReference type="InterPro" id="IPR002528">
    <property type="entry name" value="MATE_fam"/>
</dbReference>
<protein>
    <submittedName>
        <fullName evidence="8">MATE family efflux transporter</fullName>
    </submittedName>
</protein>
<comment type="subcellular location">
    <subcellularLocation>
        <location evidence="1">Cell membrane</location>
        <topology evidence="1">Multi-pass membrane protein</topology>
    </subcellularLocation>
</comment>
<evidence type="ECO:0000256" key="1">
    <source>
        <dbReference type="ARBA" id="ARBA00004651"/>
    </source>
</evidence>
<dbReference type="PANTHER" id="PTHR43549">
    <property type="entry name" value="MULTIDRUG RESISTANCE PROTEIN YPNP-RELATED"/>
    <property type="match status" value="1"/>
</dbReference>
<gene>
    <name evidence="8" type="ORF">H9935_14625</name>
</gene>
<sequence>MESKQKTMDLTTGHPLKQILIFSIPLVFGTIFQQFYSFADTVIVGRCLGTDALAAVGATSSLHFLILGFVQGACVGFGIPVAQSYGAKDRDEMCRYLWNGTWICLLISLFLSLGSVLLTDTLLAIMNTPEEIFFMARAYIVILFAGIPASVLYNYSASVMRAMGDSRHPFYFLLFSSVLNVILDYVLIAFFHMGVPGAAAATVFSQFVSGALNVWWMFRRMDMIQGKKSQMKPSLPHIKRLCVVGLPMGFEYSVSAIGAVILQNSINTLGSGAVAAQTAGEKIRQMFTLPMESVGMAIATYAGQNFGAGKLKRIWQGIKQGMVIQLVYCAVIWAVLLGMNGLLVQIVLGEAQPEISAEAGRYLFIVSCLFIFHGSLMVFRNTLQGMGYSFHAIISGVWELAGRSLGGWLAVHGAGFTAVCLANPLAWIFALCYCIYMVRYFLRKNERKQNLT</sequence>
<dbReference type="EMBL" id="DWWV01000200">
    <property type="protein sequence ID" value="HJC12005.1"/>
    <property type="molecule type" value="Genomic_DNA"/>
</dbReference>
<evidence type="ECO:0000256" key="6">
    <source>
        <dbReference type="ARBA" id="ARBA00023136"/>
    </source>
</evidence>
<organism evidence="8 9">
    <name type="scientific">Candidatus Blautia merdigallinarum</name>
    <dbReference type="NCBI Taxonomy" id="2838495"/>
    <lineage>
        <taxon>Bacteria</taxon>
        <taxon>Bacillati</taxon>
        <taxon>Bacillota</taxon>
        <taxon>Clostridia</taxon>
        <taxon>Lachnospirales</taxon>
        <taxon>Lachnospiraceae</taxon>
        <taxon>Blautia</taxon>
    </lineage>
</organism>
<dbReference type="AlphaFoldDB" id="A0A9D2N8U5"/>
<comment type="caution">
    <text evidence="8">The sequence shown here is derived from an EMBL/GenBank/DDBJ whole genome shotgun (WGS) entry which is preliminary data.</text>
</comment>
<keyword evidence="6 7" id="KW-0472">Membrane</keyword>
<dbReference type="Proteomes" id="UP000823893">
    <property type="component" value="Unassembled WGS sequence"/>
</dbReference>
<dbReference type="CDD" id="cd13138">
    <property type="entry name" value="MATE_yoeA_like"/>
    <property type="match status" value="1"/>
</dbReference>
<feature type="transmembrane region" description="Helical" evidence="7">
    <location>
        <begin position="322"/>
        <end position="348"/>
    </location>
</feature>
<dbReference type="GO" id="GO:0042910">
    <property type="term" value="F:xenobiotic transmembrane transporter activity"/>
    <property type="evidence" value="ECO:0007669"/>
    <property type="project" value="InterPro"/>
</dbReference>
<accession>A0A9D2N8U5</accession>
<dbReference type="PANTHER" id="PTHR43549:SF3">
    <property type="entry name" value="MULTIDRUG RESISTANCE PROTEIN YPNP-RELATED"/>
    <property type="match status" value="1"/>
</dbReference>
<reference evidence="8" key="1">
    <citation type="journal article" date="2021" name="PeerJ">
        <title>Extensive microbial diversity within the chicken gut microbiome revealed by metagenomics and culture.</title>
        <authorList>
            <person name="Gilroy R."/>
            <person name="Ravi A."/>
            <person name="Getino M."/>
            <person name="Pursley I."/>
            <person name="Horton D.L."/>
            <person name="Alikhan N.F."/>
            <person name="Baker D."/>
            <person name="Gharbi K."/>
            <person name="Hall N."/>
            <person name="Watson M."/>
            <person name="Adriaenssens E.M."/>
            <person name="Foster-Nyarko E."/>
            <person name="Jarju S."/>
            <person name="Secka A."/>
            <person name="Antonio M."/>
            <person name="Oren A."/>
            <person name="Chaudhuri R.R."/>
            <person name="La Ragione R."/>
            <person name="Hildebrand F."/>
            <person name="Pallen M.J."/>
        </authorList>
    </citation>
    <scope>NUCLEOTIDE SEQUENCE</scope>
    <source>
        <strain evidence="8">ChiSxjej6B18-287</strain>
    </source>
</reference>
<evidence type="ECO:0000256" key="5">
    <source>
        <dbReference type="ARBA" id="ARBA00022989"/>
    </source>
</evidence>
<feature type="transmembrane region" description="Helical" evidence="7">
    <location>
        <begin position="62"/>
        <end position="84"/>
    </location>
</feature>
<feature type="transmembrane region" description="Helical" evidence="7">
    <location>
        <begin position="425"/>
        <end position="442"/>
    </location>
</feature>
<feature type="transmembrane region" description="Helical" evidence="7">
    <location>
        <begin position="197"/>
        <end position="218"/>
    </location>
</feature>
<feature type="transmembrane region" description="Helical" evidence="7">
    <location>
        <begin position="169"/>
        <end position="191"/>
    </location>
</feature>
<dbReference type="Pfam" id="PF01554">
    <property type="entry name" value="MatE"/>
    <property type="match status" value="2"/>
</dbReference>
<keyword evidence="3" id="KW-1003">Cell membrane</keyword>
<keyword evidence="5 7" id="KW-1133">Transmembrane helix</keyword>
<keyword evidence="4 7" id="KW-0812">Transmembrane</keyword>
<evidence type="ECO:0000256" key="2">
    <source>
        <dbReference type="ARBA" id="ARBA00022448"/>
    </source>
</evidence>
<feature type="transmembrane region" description="Helical" evidence="7">
    <location>
        <begin position="138"/>
        <end position="157"/>
    </location>
</feature>
<dbReference type="GO" id="GO:0005886">
    <property type="term" value="C:plasma membrane"/>
    <property type="evidence" value="ECO:0007669"/>
    <property type="project" value="UniProtKB-SubCell"/>
</dbReference>
<dbReference type="GO" id="GO:0015297">
    <property type="term" value="F:antiporter activity"/>
    <property type="evidence" value="ECO:0007669"/>
    <property type="project" value="InterPro"/>
</dbReference>
<dbReference type="InterPro" id="IPR048279">
    <property type="entry name" value="MdtK-like"/>
</dbReference>
<dbReference type="PIRSF" id="PIRSF006603">
    <property type="entry name" value="DinF"/>
    <property type="match status" value="1"/>
</dbReference>
<name>A0A9D2N8U5_9FIRM</name>
<feature type="transmembrane region" description="Helical" evidence="7">
    <location>
        <begin position="360"/>
        <end position="379"/>
    </location>
</feature>
<reference evidence="8" key="2">
    <citation type="submission" date="2021-04" db="EMBL/GenBank/DDBJ databases">
        <authorList>
            <person name="Gilroy R."/>
        </authorList>
    </citation>
    <scope>NUCLEOTIDE SEQUENCE</scope>
    <source>
        <strain evidence="8">ChiSxjej6B18-287</strain>
    </source>
</reference>
<keyword evidence="2" id="KW-0813">Transport</keyword>
<evidence type="ECO:0000256" key="3">
    <source>
        <dbReference type="ARBA" id="ARBA00022475"/>
    </source>
</evidence>
<evidence type="ECO:0000256" key="4">
    <source>
        <dbReference type="ARBA" id="ARBA00022692"/>
    </source>
</evidence>
<feature type="transmembrane region" description="Helical" evidence="7">
    <location>
        <begin position="20"/>
        <end position="39"/>
    </location>
</feature>
<evidence type="ECO:0000256" key="7">
    <source>
        <dbReference type="SAM" id="Phobius"/>
    </source>
</evidence>
<feature type="transmembrane region" description="Helical" evidence="7">
    <location>
        <begin position="96"/>
        <end position="118"/>
    </location>
</feature>
<dbReference type="InterPro" id="IPR052031">
    <property type="entry name" value="Membrane_Transporter-Flippase"/>
</dbReference>